<keyword evidence="1 3" id="KW-0808">Transferase</keyword>
<dbReference type="Pfam" id="PF01128">
    <property type="entry name" value="IspD"/>
    <property type="match status" value="1"/>
</dbReference>
<dbReference type="SUPFAM" id="SSF53448">
    <property type="entry name" value="Nucleotide-diphospho-sugar transferases"/>
    <property type="match status" value="1"/>
</dbReference>
<dbReference type="InterPro" id="IPR029044">
    <property type="entry name" value="Nucleotide-diphossugar_trans"/>
</dbReference>
<dbReference type="InterPro" id="IPR050088">
    <property type="entry name" value="IspD/TarI_cytidylyltransf_bact"/>
</dbReference>
<dbReference type="NCBIfam" id="NF001183">
    <property type="entry name" value="PRK00155.1-3"/>
    <property type="match status" value="1"/>
</dbReference>
<dbReference type="CDD" id="cd02516">
    <property type="entry name" value="CDP-ME_synthetase"/>
    <property type="match status" value="1"/>
</dbReference>
<proteinExistence type="predicted"/>
<evidence type="ECO:0000256" key="2">
    <source>
        <dbReference type="ARBA" id="ARBA00022695"/>
    </source>
</evidence>
<dbReference type="InterPro" id="IPR018294">
    <property type="entry name" value="ISPD_synthase_CS"/>
</dbReference>
<dbReference type="EMBL" id="QWKH01000008">
    <property type="protein sequence ID" value="NBI33867.1"/>
    <property type="molecule type" value="Genomic_DNA"/>
</dbReference>
<evidence type="ECO:0000313" key="3">
    <source>
        <dbReference type="EMBL" id="NBI33867.1"/>
    </source>
</evidence>
<dbReference type="PANTHER" id="PTHR32125">
    <property type="entry name" value="2-C-METHYL-D-ERYTHRITOL 4-PHOSPHATE CYTIDYLYLTRANSFERASE, CHLOROPLASTIC"/>
    <property type="match status" value="1"/>
</dbReference>
<dbReference type="GO" id="GO:0008299">
    <property type="term" value="P:isoprenoid biosynthetic process"/>
    <property type="evidence" value="ECO:0007669"/>
    <property type="project" value="InterPro"/>
</dbReference>
<protein>
    <submittedName>
        <fullName evidence="3">2-C-methyl-D-erythritol 4-phosphate cytidylyltransferase</fullName>
    </submittedName>
</protein>
<dbReference type="AlphaFoldDB" id="A0A7C9NKP5"/>
<dbReference type="GO" id="GO:0050518">
    <property type="term" value="F:2-C-methyl-D-erythritol 4-phosphate cytidylyltransferase activity"/>
    <property type="evidence" value="ECO:0007669"/>
    <property type="project" value="UniProtKB-ARBA"/>
</dbReference>
<reference evidence="3" key="1">
    <citation type="submission" date="2018-08" db="EMBL/GenBank/DDBJ databases">
        <title>Murine metabolic-syndrome-specific gut microbial biobank.</title>
        <authorList>
            <person name="Liu C."/>
        </authorList>
    </citation>
    <scope>NUCLEOTIDE SEQUENCE [LARGE SCALE GENOMIC DNA]</scope>
    <source>
        <strain evidence="3">Z82</strain>
    </source>
</reference>
<organism evidence="3">
    <name type="scientific">Muribaculaceae bacterium Z82</name>
    <dbReference type="NCBI Taxonomy" id="2304548"/>
    <lineage>
        <taxon>Bacteria</taxon>
        <taxon>Pseudomonadati</taxon>
        <taxon>Bacteroidota</taxon>
        <taxon>Bacteroidia</taxon>
        <taxon>Bacteroidales</taxon>
        <taxon>Muribaculaceae</taxon>
    </lineage>
</organism>
<comment type="caution">
    <text evidence="3">The sequence shown here is derived from an EMBL/GenBank/DDBJ whole genome shotgun (WGS) entry which is preliminary data.</text>
</comment>
<gene>
    <name evidence="3" type="ORF">D1639_02205</name>
</gene>
<keyword evidence="2 3" id="KW-0548">Nucleotidyltransferase</keyword>
<dbReference type="PANTHER" id="PTHR32125:SF8">
    <property type="entry name" value="RIBITOL-5-PHOSPHATE CYTIDYLYLTRANSFERASE"/>
    <property type="match status" value="1"/>
</dbReference>
<dbReference type="Gene3D" id="3.90.550.10">
    <property type="entry name" value="Spore Coat Polysaccharide Biosynthesis Protein SpsA, Chain A"/>
    <property type="match status" value="1"/>
</dbReference>
<dbReference type="PROSITE" id="PS01295">
    <property type="entry name" value="ISPD"/>
    <property type="match status" value="1"/>
</dbReference>
<dbReference type="FunFam" id="3.90.550.10:FF:000003">
    <property type="entry name" value="2-C-methyl-D-erythritol 4-phosphate cytidylyltransferase"/>
    <property type="match status" value="1"/>
</dbReference>
<evidence type="ECO:0000256" key="1">
    <source>
        <dbReference type="ARBA" id="ARBA00022679"/>
    </source>
</evidence>
<name>A0A7C9NKP5_9BACT</name>
<dbReference type="InterPro" id="IPR034683">
    <property type="entry name" value="IspD/TarI"/>
</dbReference>
<sequence length="236" mass="25703">MIFGALLAGGVGSRMNIESMPKQFLPLGSKPVFVHTLQKFQMVSRFDAIYVGVHKDWLDFARESAAEASLGSVPVHIVAGGEDRNGTIMSIIAGIEERYGAVDDAVIVTHDSVRPFVKVSTIEANISALADCDACDTVIPATDTIVESDGGLFIDSIPERRRMFQGQTPQSFRIGALKEVYGRLSEDDRRILTDACKMFVMANRPVKLVEGDVTNIKLTTVMDYKVAQAMLESGAE</sequence>
<accession>A0A7C9NKP5</accession>